<sequence length="114" mass="13411">MTKEVIFQQDGAPVHFSKAVRSWLNNKFSGRWIGREQDPYLNIRLMDVKIKELPENYVDNLEKVLDKELNYISKKKGHPCQKIDFFQQDGYPLQEGRFMDIKIRGACTDEDTSK</sequence>
<dbReference type="EMBL" id="CAJOBC010098430">
    <property type="protein sequence ID" value="CAF4453978.1"/>
    <property type="molecule type" value="Genomic_DNA"/>
</dbReference>
<dbReference type="InterPro" id="IPR036397">
    <property type="entry name" value="RNaseH_sf"/>
</dbReference>
<evidence type="ECO:0000313" key="1">
    <source>
        <dbReference type="EMBL" id="CAF1584863.1"/>
    </source>
</evidence>
<dbReference type="Proteomes" id="UP000663829">
    <property type="component" value="Unassembled WGS sequence"/>
</dbReference>
<evidence type="ECO:0000313" key="2">
    <source>
        <dbReference type="EMBL" id="CAF4453978.1"/>
    </source>
</evidence>
<dbReference type="AlphaFoldDB" id="A0A815ZHX8"/>
<name>A0A815ZHX8_9BILA</name>
<reference evidence="1" key="1">
    <citation type="submission" date="2021-02" db="EMBL/GenBank/DDBJ databases">
        <authorList>
            <person name="Nowell W R."/>
        </authorList>
    </citation>
    <scope>NUCLEOTIDE SEQUENCE</scope>
</reference>
<evidence type="ECO:0000313" key="3">
    <source>
        <dbReference type="Proteomes" id="UP000663829"/>
    </source>
</evidence>
<organism evidence="1 3">
    <name type="scientific">Didymodactylos carnosus</name>
    <dbReference type="NCBI Taxonomy" id="1234261"/>
    <lineage>
        <taxon>Eukaryota</taxon>
        <taxon>Metazoa</taxon>
        <taxon>Spiralia</taxon>
        <taxon>Gnathifera</taxon>
        <taxon>Rotifera</taxon>
        <taxon>Eurotatoria</taxon>
        <taxon>Bdelloidea</taxon>
        <taxon>Philodinida</taxon>
        <taxon>Philodinidae</taxon>
        <taxon>Didymodactylos</taxon>
    </lineage>
</organism>
<dbReference type="Gene3D" id="3.30.420.10">
    <property type="entry name" value="Ribonuclease H-like superfamily/Ribonuclease H"/>
    <property type="match status" value="1"/>
</dbReference>
<dbReference type="GO" id="GO:0003676">
    <property type="term" value="F:nucleic acid binding"/>
    <property type="evidence" value="ECO:0007669"/>
    <property type="project" value="InterPro"/>
</dbReference>
<accession>A0A815ZHX8</accession>
<dbReference type="EMBL" id="CAJNOQ010032396">
    <property type="protein sequence ID" value="CAF1584863.1"/>
    <property type="molecule type" value="Genomic_DNA"/>
</dbReference>
<feature type="non-terminal residue" evidence="1">
    <location>
        <position position="114"/>
    </location>
</feature>
<protein>
    <submittedName>
        <fullName evidence="1">Uncharacterized protein</fullName>
    </submittedName>
</protein>
<gene>
    <name evidence="1" type="ORF">GPM918_LOCUS41345</name>
    <name evidence="2" type="ORF">SRO942_LOCUS42385</name>
</gene>
<dbReference type="OrthoDB" id="7902892at2759"/>
<keyword evidence="3" id="KW-1185">Reference proteome</keyword>
<dbReference type="Proteomes" id="UP000681722">
    <property type="component" value="Unassembled WGS sequence"/>
</dbReference>
<proteinExistence type="predicted"/>
<comment type="caution">
    <text evidence="1">The sequence shown here is derived from an EMBL/GenBank/DDBJ whole genome shotgun (WGS) entry which is preliminary data.</text>
</comment>